<reference evidence="9 10" key="1">
    <citation type="submission" date="2019-03" db="EMBL/GenBank/DDBJ databases">
        <authorList>
            <person name="Gaulin E."/>
            <person name="Dumas B."/>
        </authorList>
    </citation>
    <scope>NUCLEOTIDE SEQUENCE [LARGE SCALE GENOMIC DNA]</scope>
    <source>
        <strain evidence="9">CBS 568.67</strain>
    </source>
</reference>
<feature type="compositionally biased region" description="Low complexity" evidence="6">
    <location>
        <begin position="162"/>
        <end position="177"/>
    </location>
</feature>
<organism evidence="9 10">
    <name type="scientific">Aphanomyces stellatus</name>
    <dbReference type="NCBI Taxonomy" id="120398"/>
    <lineage>
        <taxon>Eukaryota</taxon>
        <taxon>Sar</taxon>
        <taxon>Stramenopiles</taxon>
        <taxon>Oomycota</taxon>
        <taxon>Saprolegniomycetes</taxon>
        <taxon>Saprolegniales</taxon>
        <taxon>Verrucalvaceae</taxon>
        <taxon>Aphanomyces</taxon>
    </lineage>
</organism>
<protein>
    <submittedName>
        <fullName evidence="9">Aste57867_23166 protein</fullName>
    </submittedName>
</protein>
<dbReference type="GO" id="GO:0008270">
    <property type="term" value="F:zinc ion binding"/>
    <property type="evidence" value="ECO:0007669"/>
    <property type="project" value="UniProtKB-KW"/>
</dbReference>
<dbReference type="AlphaFoldDB" id="A0A485LNX4"/>
<keyword evidence="1" id="KW-0479">Metal-binding</keyword>
<keyword evidence="4" id="KW-0862">Zinc</keyword>
<feature type="domain" description="C2H2-type" evidence="7">
    <location>
        <begin position="40"/>
        <end position="69"/>
    </location>
</feature>
<keyword evidence="2" id="KW-0677">Repeat</keyword>
<dbReference type="InterPro" id="IPR036236">
    <property type="entry name" value="Znf_C2H2_sf"/>
</dbReference>
<dbReference type="Pfam" id="PF00096">
    <property type="entry name" value="zf-C2H2"/>
    <property type="match status" value="3"/>
</dbReference>
<evidence type="ECO:0000256" key="5">
    <source>
        <dbReference type="PROSITE-ProRule" id="PRU00042"/>
    </source>
</evidence>
<accession>A0A485LNX4</accession>
<feature type="region of interest" description="Disordered" evidence="6">
    <location>
        <begin position="244"/>
        <end position="279"/>
    </location>
</feature>
<feature type="domain" description="C2H2-type" evidence="7">
    <location>
        <begin position="130"/>
        <end position="159"/>
    </location>
</feature>
<evidence type="ECO:0000313" key="8">
    <source>
        <dbReference type="EMBL" id="KAF0684922.1"/>
    </source>
</evidence>
<evidence type="ECO:0000256" key="2">
    <source>
        <dbReference type="ARBA" id="ARBA00022737"/>
    </source>
</evidence>
<reference evidence="8" key="2">
    <citation type="submission" date="2019-06" db="EMBL/GenBank/DDBJ databases">
        <title>Genomics analysis of Aphanomyces spp. identifies a new class of oomycete effector associated with host adaptation.</title>
        <authorList>
            <person name="Gaulin E."/>
        </authorList>
    </citation>
    <scope>NUCLEOTIDE SEQUENCE</scope>
    <source>
        <strain evidence="8">CBS 578.67</strain>
    </source>
</reference>
<evidence type="ECO:0000256" key="1">
    <source>
        <dbReference type="ARBA" id="ARBA00022723"/>
    </source>
</evidence>
<dbReference type="InterPro" id="IPR013087">
    <property type="entry name" value="Znf_C2H2_type"/>
</dbReference>
<gene>
    <name evidence="9" type="primary">Aste57867_23166</name>
    <name evidence="8" type="ORF">As57867_023095</name>
    <name evidence="9" type="ORF">ASTE57867_23166</name>
</gene>
<dbReference type="FunFam" id="3.30.160.60:FF:000072">
    <property type="entry name" value="zinc finger protein 143 isoform X1"/>
    <property type="match status" value="2"/>
</dbReference>
<keyword evidence="10" id="KW-1185">Reference proteome</keyword>
<dbReference type="FunFam" id="3.30.160.60:FF:000264">
    <property type="entry name" value="Zinc finger protein 236"/>
    <property type="match status" value="1"/>
</dbReference>
<dbReference type="EMBL" id="VJMH01007229">
    <property type="protein sequence ID" value="KAF0684922.1"/>
    <property type="molecule type" value="Genomic_DNA"/>
</dbReference>
<dbReference type="SMART" id="SM00355">
    <property type="entry name" value="ZnF_C2H2"/>
    <property type="match status" value="4"/>
</dbReference>
<feature type="region of interest" description="Disordered" evidence="6">
    <location>
        <begin position="148"/>
        <end position="198"/>
    </location>
</feature>
<name>A0A485LNX4_9STRA</name>
<dbReference type="PANTHER" id="PTHR23235">
    <property type="entry name" value="KRUEPPEL-LIKE TRANSCRIPTION FACTOR"/>
    <property type="match status" value="1"/>
</dbReference>
<dbReference type="Proteomes" id="UP000332933">
    <property type="component" value="Unassembled WGS sequence"/>
</dbReference>
<evidence type="ECO:0000313" key="9">
    <source>
        <dbReference type="EMBL" id="VFT99814.1"/>
    </source>
</evidence>
<dbReference type="PROSITE" id="PS50157">
    <property type="entry name" value="ZINC_FINGER_C2H2_2"/>
    <property type="match status" value="4"/>
</dbReference>
<feature type="domain" description="C2H2-type" evidence="7">
    <location>
        <begin position="70"/>
        <end position="99"/>
    </location>
</feature>
<dbReference type="PROSITE" id="PS00028">
    <property type="entry name" value="ZINC_FINGER_C2H2_1"/>
    <property type="match status" value="4"/>
</dbReference>
<evidence type="ECO:0000259" key="7">
    <source>
        <dbReference type="PROSITE" id="PS50157"/>
    </source>
</evidence>
<feature type="domain" description="C2H2-type" evidence="7">
    <location>
        <begin position="100"/>
        <end position="129"/>
    </location>
</feature>
<dbReference type="GO" id="GO:0000981">
    <property type="term" value="F:DNA-binding transcription factor activity, RNA polymerase II-specific"/>
    <property type="evidence" value="ECO:0007669"/>
    <property type="project" value="TreeGrafter"/>
</dbReference>
<evidence type="ECO:0000313" key="10">
    <source>
        <dbReference type="Proteomes" id="UP000332933"/>
    </source>
</evidence>
<evidence type="ECO:0000256" key="6">
    <source>
        <dbReference type="SAM" id="MobiDB-lite"/>
    </source>
</evidence>
<proteinExistence type="predicted"/>
<dbReference type="OrthoDB" id="6077919at2759"/>
<feature type="compositionally biased region" description="Basic residues" evidence="6">
    <location>
        <begin position="253"/>
        <end position="278"/>
    </location>
</feature>
<evidence type="ECO:0000256" key="4">
    <source>
        <dbReference type="ARBA" id="ARBA00022833"/>
    </source>
</evidence>
<dbReference type="SUPFAM" id="SSF57667">
    <property type="entry name" value="beta-beta-alpha zinc fingers"/>
    <property type="match status" value="3"/>
</dbReference>
<dbReference type="EMBL" id="CAADRA010007255">
    <property type="protein sequence ID" value="VFT99814.1"/>
    <property type="molecule type" value="Genomic_DNA"/>
</dbReference>
<dbReference type="GO" id="GO:0000978">
    <property type="term" value="F:RNA polymerase II cis-regulatory region sequence-specific DNA binding"/>
    <property type="evidence" value="ECO:0007669"/>
    <property type="project" value="TreeGrafter"/>
</dbReference>
<feature type="compositionally biased region" description="Low complexity" evidence="6">
    <location>
        <begin position="185"/>
        <end position="198"/>
    </location>
</feature>
<evidence type="ECO:0000256" key="3">
    <source>
        <dbReference type="ARBA" id="ARBA00022771"/>
    </source>
</evidence>
<sequence length="359" mass="39664">MQHLPHLPPFANMSMTAALTNSPTTTMDSTLTASSTERRFMCHEPGCGKRFNRKFTLKEHMKTHTGARPYACDYDGCSACFSTSGNLSRHKFTHTGEKPFGCTFDMCFKRFCTKEKLARHVKTHSGIRPFTCKIDGCNKRFSTSGNLGRHLKTHRDGDGGCSSSEIATPTAATTPSTWKVEPEEASSSTGSNSSSAASSPAFHLEELSSAAIDEHIISVLRYDAKGPVTAKPPQFRPPVVSLTRSHSDFVQTRHQHPQHPHSTHHHVGGGHHHHHHQPHQPLQIAIPVYTQPTSSGRLQFNMIDSPPSQWQAHLENNFPAKLPPTPEYEPLPFEPAASSTAQPKFGRSVSEGAFFNMWL</sequence>
<keyword evidence="3 5" id="KW-0863">Zinc-finger</keyword>
<dbReference type="Gene3D" id="3.30.160.60">
    <property type="entry name" value="Classic Zinc Finger"/>
    <property type="match status" value="4"/>
</dbReference>
<dbReference type="PANTHER" id="PTHR23235:SF120">
    <property type="entry name" value="KRUPPEL-LIKE FACTOR 15"/>
    <property type="match status" value="1"/>
</dbReference>